<reference evidence="3" key="1">
    <citation type="submission" date="2021-02" db="EMBL/GenBank/DDBJ databases">
        <authorList>
            <person name="Nowell W R."/>
        </authorList>
    </citation>
    <scope>NUCLEOTIDE SEQUENCE</scope>
</reference>
<dbReference type="Proteomes" id="UP000663887">
    <property type="component" value="Unassembled WGS sequence"/>
</dbReference>
<name>A0A816YJF1_9BILA</name>
<dbReference type="AlphaFoldDB" id="A0A816YJF1"/>
<accession>A0A816YJF1</accession>
<evidence type="ECO:0000313" key="3">
    <source>
        <dbReference type="EMBL" id="CAF2160322.1"/>
    </source>
</evidence>
<evidence type="ECO:0000313" key="4">
    <source>
        <dbReference type="Proteomes" id="UP000663856"/>
    </source>
</evidence>
<dbReference type="Proteomes" id="UP000663856">
    <property type="component" value="Unassembled WGS sequence"/>
</dbReference>
<proteinExistence type="predicted"/>
<gene>
    <name evidence="3" type="ORF">WKI299_LOCUS32076</name>
    <name evidence="2" type="ORF">XDN619_LOCUS10578</name>
</gene>
<protein>
    <submittedName>
        <fullName evidence="3">Uncharacterized protein</fullName>
    </submittedName>
</protein>
<sequence length="70" mass="7819">MTKMELSNTRLGLSQAWPLLTLGLASLAGVIAVTILMILLCVILPAKRRHRVPTEEAHHFQDDFQAESKH</sequence>
<organism evidence="3 4">
    <name type="scientific">Rotaria magnacalcarata</name>
    <dbReference type="NCBI Taxonomy" id="392030"/>
    <lineage>
        <taxon>Eukaryota</taxon>
        <taxon>Metazoa</taxon>
        <taxon>Spiralia</taxon>
        <taxon>Gnathifera</taxon>
        <taxon>Rotifera</taxon>
        <taxon>Eurotatoria</taxon>
        <taxon>Bdelloidea</taxon>
        <taxon>Philodinida</taxon>
        <taxon>Philodinidae</taxon>
        <taxon>Rotaria</taxon>
    </lineage>
</organism>
<dbReference type="EMBL" id="CAJNRG010003847">
    <property type="protein sequence ID" value="CAF2061062.1"/>
    <property type="molecule type" value="Genomic_DNA"/>
</dbReference>
<evidence type="ECO:0000313" key="2">
    <source>
        <dbReference type="EMBL" id="CAF2061062.1"/>
    </source>
</evidence>
<keyword evidence="1" id="KW-0472">Membrane</keyword>
<feature type="transmembrane region" description="Helical" evidence="1">
    <location>
        <begin position="20"/>
        <end position="44"/>
    </location>
</feature>
<dbReference type="EMBL" id="CAJNRF010014739">
    <property type="protein sequence ID" value="CAF2160322.1"/>
    <property type="molecule type" value="Genomic_DNA"/>
</dbReference>
<comment type="caution">
    <text evidence="3">The sequence shown here is derived from an EMBL/GenBank/DDBJ whole genome shotgun (WGS) entry which is preliminary data.</text>
</comment>
<keyword evidence="1" id="KW-1133">Transmembrane helix</keyword>
<keyword evidence="1" id="KW-0812">Transmembrane</keyword>
<evidence type="ECO:0000256" key="1">
    <source>
        <dbReference type="SAM" id="Phobius"/>
    </source>
</evidence>